<dbReference type="PANTHER" id="PTHR10039:SF14">
    <property type="entry name" value="NACHT DOMAIN-CONTAINING PROTEIN"/>
    <property type="match status" value="1"/>
</dbReference>
<feature type="compositionally biased region" description="Low complexity" evidence="2">
    <location>
        <begin position="989"/>
        <end position="1009"/>
    </location>
</feature>
<evidence type="ECO:0000313" key="6">
    <source>
        <dbReference type="Proteomes" id="UP000799537"/>
    </source>
</evidence>
<accession>A0A6A6D3X7</accession>
<dbReference type="Pfam" id="PF24883">
    <property type="entry name" value="NPHP3_N"/>
    <property type="match status" value="1"/>
</dbReference>
<dbReference type="GeneID" id="54564285"/>
<dbReference type="InterPro" id="IPR027417">
    <property type="entry name" value="P-loop_NTPase"/>
</dbReference>
<dbReference type="SUPFAM" id="SSF52540">
    <property type="entry name" value="P-loop containing nucleoside triphosphate hydrolases"/>
    <property type="match status" value="1"/>
</dbReference>
<organism evidence="5 6">
    <name type="scientific">Zasmidium cellare ATCC 36951</name>
    <dbReference type="NCBI Taxonomy" id="1080233"/>
    <lineage>
        <taxon>Eukaryota</taxon>
        <taxon>Fungi</taxon>
        <taxon>Dikarya</taxon>
        <taxon>Ascomycota</taxon>
        <taxon>Pezizomycotina</taxon>
        <taxon>Dothideomycetes</taxon>
        <taxon>Dothideomycetidae</taxon>
        <taxon>Mycosphaerellales</taxon>
        <taxon>Mycosphaerellaceae</taxon>
        <taxon>Zasmidium</taxon>
    </lineage>
</organism>
<dbReference type="PANTHER" id="PTHR10039">
    <property type="entry name" value="AMELOGENIN"/>
    <property type="match status" value="1"/>
</dbReference>
<dbReference type="Pfam" id="PF24809">
    <property type="entry name" value="DUF7708"/>
    <property type="match status" value="1"/>
</dbReference>
<evidence type="ECO:0000259" key="3">
    <source>
        <dbReference type="Pfam" id="PF24809"/>
    </source>
</evidence>
<proteinExistence type="predicted"/>
<evidence type="ECO:0000259" key="4">
    <source>
        <dbReference type="Pfam" id="PF24883"/>
    </source>
</evidence>
<dbReference type="EMBL" id="ML993579">
    <property type="protein sequence ID" value="KAF2173755.1"/>
    <property type="molecule type" value="Genomic_DNA"/>
</dbReference>
<evidence type="ECO:0000256" key="2">
    <source>
        <dbReference type="SAM" id="MobiDB-lite"/>
    </source>
</evidence>
<dbReference type="Proteomes" id="UP000799537">
    <property type="component" value="Unassembled WGS sequence"/>
</dbReference>
<dbReference type="Gene3D" id="3.40.50.300">
    <property type="entry name" value="P-loop containing nucleotide triphosphate hydrolases"/>
    <property type="match status" value="1"/>
</dbReference>
<dbReference type="OrthoDB" id="7464126at2759"/>
<sequence length="1325" mass="149345">MASSEFAEAIRVFILEKKSDQDRESAFYREVLTGIRPDRLVSTSHDDAQAEAERLRAYVVALDQEHGQRSKLRGFAQRLSRVVSGLVQFTGACDVLVQAGPAAAQLVYGGTRLLLQLAVKVTECYENIVAILEDINDYVDCFAVFAAAHQGSRLVRKHLVASYKAIIDFWLQASQLLSKPSIRTLFSRTRTQLSRQWTKYRDVLQDGDRQVRKASQTAQLARQVQNDAEASQEADRKAMRQVIEWIKGKESDDALDFRSKCRKTAGKRHSNSCQWFTQHPTFESWLAATRGWPLWLHAFPGTGKSVLAAHVAQQLEEQTWRTHVDQQWKVAYYAFSFDDASRKMTLTALRSIAIQILTTFSTVPESVDQLHHEDTSKGWQHLTELDTAVDVVNALIKRVPRMHIVIDGLDECGDRVDLLKILPGLLKQPPLGVVKWFLTSRGERDFTDFIRTNDLCAISAPPENFKHDVHDYMTEGLRKYAGLCCDDEIDMWVTRSEGNFLWAYHLLRSLQTDSHLTCQADVIRALRTFPADLRGYYERSIRLLVSNRSNEQQRLARRTFMLVAGAVQPLRLSEISHALACTEAHGFRKDEIPKPGSIETLCSGLVTFEREANTKRDDPILTFSHKSVRDFFVDDTLKATASGAVASFFTTVQDACCELGLACLRYLSCASYGKPYDVIRFLESDEHAFLQHSSAFWHLYLSQTEPSPSTRASVLRFLQSPCFWSCIAAQTYTVPHLFARYHETRSGRYRPQTYGRARPNNERELYYGSPLPLWLDEPGHGAEDLVQRLHTFIVQWHPILSSHPAAFQQAVMHNEWEACVPERDGFLSDRASASSVGEVPGPVPGKVSVACLSFDIELDCVLYQVIEYDDGTGVRHVKKFSQSVPCDMVKPVGTLLSSQDISSVQQGNIVIFKDCFTHDSSWRVHCDSLAVEKSSSSSHKLTELLYPQATDGGWTVHETPCTIQGQGICYCGPNAFYCVSDKRPIRSHGPSNRSGTNSGSGSDQSSPSSDSDDSAIELDHDLGHSLNRCIILVSPTAPPKWSFWQSERRHEFMQPACSPQGAIAVWSPRTYEANFMRVASGQVMSAVLPEPSSAEFGKQTAVFKSFHFSRSEDVIYYLVYTVDAAGFDVLHQRLSISSLSLSWSSNGNPQLDRISSQRAIDTASIGHLQSPYILTAWTSDFVYVAMPPLTCDPKLVRLRLSSILQDGSEPEFETPVEPIYFPSNTPQRHPKLYATTTAEGREKIVLTLDSFGEVEQPAVVMMWTFHLDSDWRAWNKDTDTESEEYKRKDDVYQRLRGSFVAANQKFYVPIRSGLDWRKKAFLSCA</sequence>
<feature type="domain" description="DUF7708" evidence="3">
    <location>
        <begin position="79"/>
        <end position="224"/>
    </location>
</feature>
<reference evidence="5" key="1">
    <citation type="journal article" date="2020" name="Stud. Mycol.">
        <title>101 Dothideomycetes genomes: a test case for predicting lifestyles and emergence of pathogens.</title>
        <authorList>
            <person name="Haridas S."/>
            <person name="Albert R."/>
            <person name="Binder M."/>
            <person name="Bloem J."/>
            <person name="Labutti K."/>
            <person name="Salamov A."/>
            <person name="Andreopoulos B."/>
            <person name="Baker S."/>
            <person name="Barry K."/>
            <person name="Bills G."/>
            <person name="Bluhm B."/>
            <person name="Cannon C."/>
            <person name="Castanera R."/>
            <person name="Culley D."/>
            <person name="Daum C."/>
            <person name="Ezra D."/>
            <person name="Gonzalez J."/>
            <person name="Henrissat B."/>
            <person name="Kuo A."/>
            <person name="Liang C."/>
            <person name="Lipzen A."/>
            <person name="Lutzoni F."/>
            <person name="Magnuson J."/>
            <person name="Mondo S."/>
            <person name="Nolan M."/>
            <person name="Ohm R."/>
            <person name="Pangilinan J."/>
            <person name="Park H.-J."/>
            <person name="Ramirez L."/>
            <person name="Alfaro M."/>
            <person name="Sun H."/>
            <person name="Tritt A."/>
            <person name="Yoshinaga Y."/>
            <person name="Zwiers L.-H."/>
            <person name="Turgeon B."/>
            <person name="Goodwin S."/>
            <person name="Spatafora J."/>
            <person name="Crous P."/>
            <person name="Grigoriev I."/>
        </authorList>
    </citation>
    <scope>NUCLEOTIDE SEQUENCE</scope>
    <source>
        <strain evidence="5">ATCC 36951</strain>
    </source>
</reference>
<gene>
    <name evidence="5" type="ORF">M409DRAFT_48687</name>
</gene>
<evidence type="ECO:0000256" key="1">
    <source>
        <dbReference type="ARBA" id="ARBA00022737"/>
    </source>
</evidence>
<dbReference type="InterPro" id="IPR056884">
    <property type="entry name" value="NPHP3-like_N"/>
</dbReference>
<name>A0A6A6D3X7_ZASCE</name>
<feature type="region of interest" description="Disordered" evidence="2">
    <location>
        <begin position="987"/>
        <end position="1017"/>
    </location>
</feature>
<keyword evidence="6" id="KW-1185">Reference proteome</keyword>
<evidence type="ECO:0000313" key="5">
    <source>
        <dbReference type="EMBL" id="KAF2173755.1"/>
    </source>
</evidence>
<feature type="domain" description="Nephrocystin 3-like N-terminal" evidence="4">
    <location>
        <begin position="271"/>
        <end position="441"/>
    </location>
</feature>
<dbReference type="InterPro" id="IPR056125">
    <property type="entry name" value="DUF7708"/>
</dbReference>
<dbReference type="RefSeq" id="XP_033674644.1">
    <property type="nucleotide sequence ID" value="XM_033811013.1"/>
</dbReference>
<protein>
    <submittedName>
        <fullName evidence="5">Uncharacterized protein</fullName>
    </submittedName>
</protein>
<keyword evidence="1" id="KW-0677">Repeat</keyword>